<feature type="region of interest" description="Disordered" evidence="5">
    <location>
        <begin position="22"/>
        <end position="53"/>
    </location>
</feature>
<dbReference type="PIRSF" id="PIRSF034445">
    <property type="entry name" value="CpxP_Spy"/>
    <property type="match status" value="1"/>
</dbReference>
<dbReference type="STRING" id="754477.Q7C_1226"/>
<feature type="signal peptide" evidence="6">
    <location>
        <begin position="1"/>
        <end position="22"/>
    </location>
</feature>
<evidence type="ECO:0000256" key="3">
    <source>
        <dbReference type="ARBA" id="ARBA00022729"/>
    </source>
</evidence>
<evidence type="ECO:0000256" key="2">
    <source>
        <dbReference type="ARBA" id="ARBA00008441"/>
    </source>
</evidence>
<evidence type="ECO:0000313" key="8">
    <source>
        <dbReference type="Proteomes" id="UP000009145"/>
    </source>
</evidence>
<dbReference type="GO" id="GO:0030288">
    <property type="term" value="C:outer membrane-bounded periplasmic space"/>
    <property type="evidence" value="ECO:0007669"/>
    <property type="project" value="TreeGrafter"/>
</dbReference>
<dbReference type="HOGENOM" id="CLU_137329_0_0_6"/>
<dbReference type="eggNOG" id="COG3678">
    <property type="taxonomic scope" value="Bacteria"/>
</dbReference>
<keyword evidence="4" id="KW-0574">Periplasm</keyword>
<dbReference type="PANTHER" id="PTHR38102">
    <property type="entry name" value="PERIPLASMIC CHAPERONE SPY"/>
    <property type="match status" value="1"/>
</dbReference>
<organism evidence="7 8">
    <name type="scientific">Methylophaga frappieri (strain ATCC BAA-2434 / DSM 25690 / JAM7)</name>
    <dbReference type="NCBI Taxonomy" id="754477"/>
    <lineage>
        <taxon>Bacteria</taxon>
        <taxon>Pseudomonadati</taxon>
        <taxon>Pseudomonadota</taxon>
        <taxon>Gammaproteobacteria</taxon>
        <taxon>Thiotrichales</taxon>
        <taxon>Piscirickettsiaceae</taxon>
        <taxon>Methylophaga</taxon>
    </lineage>
</organism>
<comment type="similarity">
    <text evidence="2">Belongs to the CpxP/Spy family.</text>
</comment>
<dbReference type="PANTHER" id="PTHR38102:SF1">
    <property type="entry name" value="PERIPLASMIC CHAPERONE SPY"/>
    <property type="match status" value="1"/>
</dbReference>
<evidence type="ECO:0000256" key="6">
    <source>
        <dbReference type="SAM" id="SignalP"/>
    </source>
</evidence>
<reference evidence="7 8" key="1">
    <citation type="journal article" date="2012" name="J. Bacteriol.">
        <title>Complete genome sequences of Methylophaga sp. strain JAM1 and Methylophaga sp. strain JAM7.</title>
        <authorList>
            <person name="Villeneuve C."/>
            <person name="Martineau C."/>
            <person name="Mauffrey F."/>
            <person name="Villemur R."/>
        </authorList>
    </citation>
    <scope>NUCLEOTIDE SEQUENCE [LARGE SCALE GENOMIC DNA]</scope>
    <source>
        <strain evidence="7 8">JAM7</strain>
    </source>
</reference>
<keyword evidence="8" id="KW-1185">Reference proteome</keyword>
<dbReference type="Gene3D" id="1.20.120.1490">
    <property type="match status" value="1"/>
</dbReference>
<dbReference type="RefSeq" id="WP_014703796.1">
    <property type="nucleotide sequence ID" value="NC_017856.1"/>
</dbReference>
<feature type="chain" id="PRO_5003654602" evidence="6">
    <location>
        <begin position="23"/>
        <end position="157"/>
    </location>
</feature>
<evidence type="ECO:0000256" key="4">
    <source>
        <dbReference type="ARBA" id="ARBA00022764"/>
    </source>
</evidence>
<dbReference type="OrthoDB" id="6227479at2"/>
<accession>I1YHI3</accession>
<dbReference type="Proteomes" id="UP000009145">
    <property type="component" value="Chromosome"/>
</dbReference>
<proteinExistence type="inferred from homology"/>
<protein>
    <submittedName>
        <fullName evidence="7">LTXXQ motif protein</fullName>
    </submittedName>
</protein>
<dbReference type="PATRIC" id="fig|754477.3.peg.1205"/>
<dbReference type="AlphaFoldDB" id="I1YHI3"/>
<evidence type="ECO:0000256" key="5">
    <source>
        <dbReference type="SAM" id="MobiDB-lite"/>
    </source>
</evidence>
<dbReference type="KEGG" id="mec:Q7C_1226"/>
<evidence type="ECO:0000313" key="7">
    <source>
        <dbReference type="EMBL" id="AFJ02376.1"/>
    </source>
</evidence>
<dbReference type="Pfam" id="PF07813">
    <property type="entry name" value="LTXXQ"/>
    <property type="match status" value="1"/>
</dbReference>
<comment type="subcellular location">
    <subcellularLocation>
        <location evidence="1">Periplasm</location>
    </subcellularLocation>
</comment>
<dbReference type="GO" id="GO:0051082">
    <property type="term" value="F:unfolded protein binding"/>
    <property type="evidence" value="ECO:0007669"/>
    <property type="project" value="TreeGrafter"/>
</dbReference>
<sequence precursor="true">MKKTWLSLLVLPALMIATPTLAKDHDKKADRKACEKADKRHKPDQHDHRLFKSLDLTDEQKEEIKSLRKTFWQENKAAMKAGWERHQAMRQLSFSNEFDQAKLDDLIEKTTAAQADAMSKKAALNQAIFQVLTESQQQKLLEKMAEKQKRKEKTDKE</sequence>
<gene>
    <name evidence="7" type="ordered locus">Q7C_1226</name>
</gene>
<dbReference type="InterPro" id="IPR012899">
    <property type="entry name" value="LTXXQ"/>
</dbReference>
<dbReference type="InterPro" id="IPR052211">
    <property type="entry name" value="Cpx_auxiliary_protein"/>
</dbReference>
<dbReference type="EMBL" id="CP003380">
    <property type="protein sequence ID" value="AFJ02376.1"/>
    <property type="molecule type" value="Genomic_DNA"/>
</dbReference>
<feature type="compositionally biased region" description="Basic and acidic residues" evidence="5">
    <location>
        <begin position="22"/>
        <end position="38"/>
    </location>
</feature>
<keyword evidence="3 6" id="KW-0732">Signal</keyword>
<name>I1YHI3_METFJ</name>
<evidence type="ECO:0000256" key="1">
    <source>
        <dbReference type="ARBA" id="ARBA00004418"/>
    </source>
</evidence>